<keyword evidence="3" id="KW-1185">Reference proteome</keyword>
<dbReference type="Pfam" id="PF13175">
    <property type="entry name" value="AAA_15"/>
    <property type="match status" value="1"/>
</dbReference>
<dbReference type="PANTHER" id="PTHR43581">
    <property type="entry name" value="ATP/GTP PHOSPHATASE"/>
    <property type="match status" value="1"/>
</dbReference>
<feature type="domain" description="Endonuclease GajA/Old nuclease/RecF-like AAA" evidence="1">
    <location>
        <begin position="3"/>
        <end position="410"/>
    </location>
</feature>
<proteinExistence type="predicted"/>
<evidence type="ECO:0000313" key="2">
    <source>
        <dbReference type="EMBL" id="NNU81616.1"/>
    </source>
</evidence>
<accession>A0A849L5H8</accession>
<evidence type="ECO:0000259" key="1">
    <source>
        <dbReference type="Pfam" id="PF13175"/>
    </source>
</evidence>
<dbReference type="AlphaFoldDB" id="A0A849L5H8"/>
<dbReference type="SUPFAM" id="SSF52540">
    <property type="entry name" value="P-loop containing nucleoside triphosphate hydrolases"/>
    <property type="match status" value="1"/>
</dbReference>
<dbReference type="InterPro" id="IPR027417">
    <property type="entry name" value="P-loop_NTPase"/>
</dbReference>
<dbReference type="InterPro" id="IPR051396">
    <property type="entry name" value="Bact_Antivir_Def_Nuclease"/>
</dbReference>
<protein>
    <submittedName>
        <fullName evidence="2">AAA family ATPase</fullName>
    </submittedName>
</protein>
<dbReference type="EMBL" id="JABFBC010000002">
    <property type="protein sequence ID" value="NNU81616.1"/>
    <property type="molecule type" value="Genomic_DNA"/>
</dbReference>
<gene>
    <name evidence="2" type="ORF">HMH01_14340</name>
</gene>
<reference evidence="2 3" key="1">
    <citation type="submission" date="2020-05" db="EMBL/GenBank/DDBJ databases">
        <title>Gimesia benthica sp. nov., a novel planctomycete isolated from a deep-sea water sample of the Northwest Indian Ocean.</title>
        <authorList>
            <person name="Wang J."/>
            <person name="Ruan C."/>
            <person name="Song L."/>
            <person name="Zhu Y."/>
            <person name="Li A."/>
            <person name="Zheng X."/>
            <person name="Wang L."/>
            <person name="Lu Z."/>
            <person name="Huang Y."/>
            <person name="Du W."/>
            <person name="Zhou Y."/>
            <person name="Huang L."/>
            <person name="Dai X."/>
        </authorList>
    </citation>
    <scope>NUCLEOTIDE SEQUENCE [LARGE SCALE GENOMIC DNA]</scope>
    <source>
        <strain evidence="2 3">YYQ-30</strain>
    </source>
</reference>
<dbReference type="PANTHER" id="PTHR43581:SF4">
    <property type="entry name" value="ATP_GTP PHOSPHATASE"/>
    <property type="match status" value="1"/>
</dbReference>
<organism evidence="2 3">
    <name type="scientific">Halovulum dunhuangense</name>
    <dbReference type="NCBI Taxonomy" id="1505036"/>
    <lineage>
        <taxon>Bacteria</taxon>
        <taxon>Pseudomonadati</taxon>
        <taxon>Pseudomonadota</taxon>
        <taxon>Alphaproteobacteria</taxon>
        <taxon>Rhodobacterales</taxon>
        <taxon>Paracoccaceae</taxon>
        <taxon>Halovulum</taxon>
    </lineage>
</organism>
<evidence type="ECO:0000313" key="3">
    <source>
        <dbReference type="Proteomes" id="UP000572377"/>
    </source>
</evidence>
<sequence>MNYIEKVKIQGFWGRKNVSISFHDDINFLIGPNGSGKTTIINLISAVLRADIPALYSIQFETIFIHLKTIGANKKPIIEVSKIVDQKMGSLEIRYNVREKSSDKGRIYGVEGPYDERIYKDYRYPRTRRHIEAGARLSSILSSLVEVNWLSIHRAGSEFERRTRREESYESSIDQKLHELSRAFSQYFSLLASRAERESKIFQEHVFLSLLDQNHTGSDVFRQASSEPEDKDTVVGVLRDLGVTNVKALRSVSAHYIRLQKAIKTYDDEGSLGLDDAITLSDARRISEMINEWRKLQEKRNFIFGPRNKFEKIINKMFSGKRLVFDARNLPIVKLNTEEMVDVDALSSGEKQLFILLGEALLQEERPVVFISDEPELSLHVNWQSSLFENIRSLNGACQIISATHSPDIVGGFHSKAINIESCIEDVFKN</sequence>
<dbReference type="Gene3D" id="3.40.50.300">
    <property type="entry name" value="P-loop containing nucleotide triphosphate hydrolases"/>
    <property type="match status" value="1"/>
</dbReference>
<dbReference type="InterPro" id="IPR041685">
    <property type="entry name" value="AAA_GajA/Old/RecF-like"/>
</dbReference>
<dbReference type="Proteomes" id="UP000572377">
    <property type="component" value="Unassembled WGS sequence"/>
</dbReference>
<dbReference type="RefSeq" id="WP_171326446.1">
    <property type="nucleotide sequence ID" value="NZ_JABFBC010000002.1"/>
</dbReference>
<comment type="caution">
    <text evidence="2">The sequence shown here is derived from an EMBL/GenBank/DDBJ whole genome shotgun (WGS) entry which is preliminary data.</text>
</comment>
<name>A0A849L5H8_9RHOB</name>